<evidence type="ECO:0000256" key="1">
    <source>
        <dbReference type="SAM" id="MobiDB-lite"/>
    </source>
</evidence>
<organism evidence="2">
    <name type="scientific">uncultured Caudovirales phage</name>
    <dbReference type="NCBI Taxonomy" id="2100421"/>
    <lineage>
        <taxon>Viruses</taxon>
        <taxon>Duplodnaviria</taxon>
        <taxon>Heunggongvirae</taxon>
        <taxon>Uroviricota</taxon>
        <taxon>Caudoviricetes</taxon>
        <taxon>Peduoviridae</taxon>
        <taxon>Maltschvirus</taxon>
        <taxon>Maltschvirus maltsch</taxon>
    </lineage>
</organism>
<accession>A0A6J5RW74</accession>
<protein>
    <submittedName>
        <fullName evidence="2">Uncharacterized protein</fullName>
    </submittedName>
</protein>
<proteinExistence type="predicted"/>
<feature type="compositionally biased region" description="Acidic residues" evidence="1">
    <location>
        <begin position="23"/>
        <end position="35"/>
    </location>
</feature>
<evidence type="ECO:0000313" key="2">
    <source>
        <dbReference type="EMBL" id="CAB4196495.1"/>
    </source>
</evidence>
<feature type="region of interest" description="Disordered" evidence="1">
    <location>
        <begin position="1"/>
        <end position="56"/>
    </location>
</feature>
<name>A0A6J5RW74_9CAUD</name>
<gene>
    <name evidence="2" type="ORF">UFOVP1290_15</name>
</gene>
<sequence>MATFDSSIGKKKMAGPQMRQIDIPDDSNYSEEYEESPIKRRQQLPQPPIDMNSIRDFQNKIQFNDPDADDELANTEREFKQARDAKRNNKERLNDGARRRIEMLVGMTKSSREIDIGGNIFILQTLKSKEMREAIIAASRFDGTVQSPFEIRKQLLARSLSQIAGIEAAQFVGADDIESKFAFVDELDEHVLNRLYDEYLILVKESRDKYSIKNDTDVKEIIEDLKK</sequence>
<dbReference type="EMBL" id="LR797252">
    <property type="protein sequence ID" value="CAB4196495.1"/>
    <property type="molecule type" value="Genomic_DNA"/>
</dbReference>
<reference evidence="2" key="1">
    <citation type="submission" date="2020-05" db="EMBL/GenBank/DDBJ databases">
        <authorList>
            <person name="Chiriac C."/>
            <person name="Salcher M."/>
            <person name="Ghai R."/>
            <person name="Kavagutti S V."/>
        </authorList>
    </citation>
    <scope>NUCLEOTIDE SEQUENCE</scope>
</reference>